<comment type="catalytic activity">
    <reaction evidence="6">
        <text>DNA(n) + a 2'-deoxyribonucleoside 5'-triphosphate = DNA(n+1) + diphosphate</text>
        <dbReference type="Rhea" id="RHEA:22508"/>
        <dbReference type="Rhea" id="RHEA-COMP:17339"/>
        <dbReference type="Rhea" id="RHEA-COMP:17340"/>
        <dbReference type="ChEBI" id="CHEBI:33019"/>
        <dbReference type="ChEBI" id="CHEBI:61560"/>
        <dbReference type="ChEBI" id="CHEBI:173112"/>
        <dbReference type="EC" id="2.7.7.7"/>
    </reaction>
</comment>
<dbReference type="GO" id="GO:0000166">
    <property type="term" value="F:nucleotide binding"/>
    <property type="evidence" value="ECO:0007669"/>
    <property type="project" value="InterPro"/>
</dbReference>
<dbReference type="InterPro" id="IPR036844">
    <property type="entry name" value="Hint_dom_sf"/>
</dbReference>
<keyword evidence="4" id="KW-0239">DNA-directed DNA polymerase</keyword>
<dbReference type="NCBIfam" id="TIGR01445">
    <property type="entry name" value="intein_Nterm"/>
    <property type="match status" value="1"/>
</dbReference>
<dbReference type="InterPro" id="IPR006134">
    <property type="entry name" value="DNA-dir_DNA_pol_B_multi_dom"/>
</dbReference>
<keyword evidence="5" id="KW-0238">DNA-binding</keyword>
<dbReference type="GO" id="GO:0003887">
    <property type="term" value="F:DNA-directed DNA polymerase activity"/>
    <property type="evidence" value="ECO:0007669"/>
    <property type="project" value="UniProtKB-KW"/>
</dbReference>
<protein>
    <recommendedName>
        <fullName evidence="1">DNA-directed DNA polymerase</fullName>
        <ecNumber evidence="1">2.7.7.7</ecNumber>
    </recommendedName>
</protein>
<keyword evidence="3" id="KW-0548">Nucleotidyltransferase</keyword>
<organism evidence="9 10">
    <name type="scientific">candidate division MSBL1 archaeon SCGC-AAA259O05</name>
    <dbReference type="NCBI Taxonomy" id="1698271"/>
    <lineage>
        <taxon>Archaea</taxon>
        <taxon>Methanobacteriati</taxon>
        <taxon>Methanobacteriota</taxon>
        <taxon>candidate division MSBL1</taxon>
    </lineage>
</organism>
<evidence type="ECO:0000259" key="8">
    <source>
        <dbReference type="SMART" id="SM00306"/>
    </source>
</evidence>
<name>A0A133V0U9_9EURY</name>
<evidence type="ECO:0000256" key="2">
    <source>
        <dbReference type="ARBA" id="ARBA00022679"/>
    </source>
</evidence>
<dbReference type="InterPro" id="IPR023211">
    <property type="entry name" value="DNA_pol_palm_dom_sf"/>
</dbReference>
<evidence type="ECO:0000256" key="5">
    <source>
        <dbReference type="ARBA" id="ARBA00023125"/>
    </source>
</evidence>
<keyword evidence="7" id="KW-0175">Coiled coil</keyword>
<feature type="domain" description="Hint" evidence="8">
    <location>
        <begin position="96"/>
        <end position="205"/>
    </location>
</feature>
<dbReference type="CDD" id="cd00081">
    <property type="entry name" value="Hint"/>
    <property type="match status" value="1"/>
</dbReference>
<comment type="caution">
    <text evidence="9">The sequence shown here is derived from an EMBL/GenBank/DDBJ whole genome shotgun (WGS) entry which is preliminary data.</text>
</comment>
<reference evidence="9 10" key="1">
    <citation type="journal article" date="2016" name="Sci. Rep.">
        <title>Metabolic traits of an uncultured archaeal lineage -MSBL1- from brine pools of the Red Sea.</title>
        <authorList>
            <person name="Mwirichia R."/>
            <person name="Alam I."/>
            <person name="Rashid M."/>
            <person name="Vinu M."/>
            <person name="Ba-Alawi W."/>
            <person name="Anthony Kamau A."/>
            <person name="Kamanda Ngugi D."/>
            <person name="Goker M."/>
            <person name="Klenk H.P."/>
            <person name="Bajic V."/>
            <person name="Stingl U."/>
        </authorList>
    </citation>
    <scope>NUCLEOTIDE SEQUENCE [LARGE SCALE GENOMIC DNA]</scope>
    <source>
        <strain evidence="9">SCGC-AAA259O05</strain>
    </source>
</reference>
<dbReference type="GO" id="GO:0003677">
    <property type="term" value="F:DNA binding"/>
    <property type="evidence" value="ECO:0007669"/>
    <property type="project" value="UniProtKB-KW"/>
</dbReference>
<dbReference type="SMART" id="SM00306">
    <property type="entry name" value="HintN"/>
    <property type="match status" value="1"/>
</dbReference>
<dbReference type="Proteomes" id="UP000070344">
    <property type="component" value="Unassembled WGS sequence"/>
</dbReference>
<dbReference type="Gene3D" id="3.90.1600.10">
    <property type="entry name" value="Palm domain of DNA polymerase"/>
    <property type="match status" value="1"/>
</dbReference>
<evidence type="ECO:0000256" key="4">
    <source>
        <dbReference type="ARBA" id="ARBA00022932"/>
    </source>
</evidence>
<dbReference type="InterPro" id="IPR043502">
    <property type="entry name" value="DNA/RNA_pol_sf"/>
</dbReference>
<dbReference type="EC" id="2.7.7.7" evidence="1"/>
<dbReference type="Pfam" id="PF00136">
    <property type="entry name" value="DNA_pol_B"/>
    <property type="match status" value="1"/>
</dbReference>
<feature type="coiled-coil region" evidence="7">
    <location>
        <begin position="10"/>
        <end position="37"/>
    </location>
</feature>
<accession>A0A133V0U9</accession>
<feature type="non-terminal residue" evidence="9">
    <location>
        <position position="1"/>
    </location>
</feature>
<dbReference type="AlphaFoldDB" id="A0A133V0U9"/>
<dbReference type="InterPro" id="IPR050240">
    <property type="entry name" value="DNA_pol_type-B"/>
</dbReference>
<evidence type="ECO:0000313" key="10">
    <source>
        <dbReference type="Proteomes" id="UP000070344"/>
    </source>
</evidence>
<evidence type="ECO:0000256" key="6">
    <source>
        <dbReference type="ARBA" id="ARBA00049244"/>
    </source>
</evidence>
<evidence type="ECO:0000256" key="7">
    <source>
        <dbReference type="SAM" id="Coils"/>
    </source>
</evidence>
<keyword evidence="2" id="KW-0808">Transferase</keyword>
<evidence type="ECO:0000256" key="3">
    <source>
        <dbReference type="ARBA" id="ARBA00022695"/>
    </source>
</evidence>
<dbReference type="InterPro" id="IPR006141">
    <property type="entry name" value="Intein_N"/>
</dbReference>
<dbReference type="InterPro" id="IPR003587">
    <property type="entry name" value="Hint_dom_N"/>
</dbReference>
<dbReference type="SUPFAM" id="SSF56672">
    <property type="entry name" value="DNA/RNA polymerases"/>
    <property type="match status" value="1"/>
</dbReference>
<dbReference type="GO" id="GO:0006261">
    <property type="term" value="P:DNA-templated DNA replication"/>
    <property type="evidence" value="ECO:0007669"/>
    <property type="project" value="TreeGrafter"/>
</dbReference>
<dbReference type="GO" id="GO:0016539">
    <property type="term" value="P:intein-mediated protein splicing"/>
    <property type="evidence" value="ECO:0007669"/>
    <property type="project" value="InterPro"/>
</dbReference>
<proteinExistence type="predicted"/>
<dbReference type="PANTHER" id="PTHR10322:SF23">
    <property type="entry name" value="DNA POLYMERASE DELTA CATALYTIC SUBUNIT"/>
    <property type="match status" value="1"/>
</dbReference>
<evidence type="ECO:0000256" key="1">
    <source>
        <dbReference type="ARBA" id="ARBA00012417"/>
    </source>
</evidence>
<dbReference type="Gene3D" id="2.170.16.10">
    <property type="entry name" value="Hedgehog/Intein (Hint) domain"/>
    <property type="match status" value="1"/>
</dbReference>
<evidence type="ECO:0000313" key="9">
    <source>
        <dbReference type="EMBL" id="KXB00052.1"/>
    </source>
</evidence>
<dbReference type="PANTHER" id="PTHR10322">
    <property type="entry name" value="DNA POLYMERASE CATALYTIC SUBUNIT"/>
    <property type="match status" value="1"/>
</dbReference>
<sequence>KERGFIPSTLEKLVTDRIELKEKMGELEEDSREYQSIYNRQWALKIIANSFYGMLGYPRARWYSKECAESVTSFGRFYIKNTIEQAEEEGFHVVYGDSVDYSREIVVKDSEGKIKFVAIGDFVENEDDPQSFKTLAYDESQNEVEFTKIKKAISHPYEGKLLKFSTDRGGTVVTPQHSVYKYERGKPVLSDARDLKSGDKLISLTKVPQPRAKYEIGNSIDVASLDFNDNSLRAYKNNWRLFSDGGECTRLGKNMSLHLLTVEAVISTRELLSTKQEKSTSTLVVRTPKSKKYPATGSFRKNSLGLSAITALSVLHPWKKTEDCFLKTKKRTN</sequence>
<keyword evidence="10" id="KW-1185">Reference proteome</keyword>
<dbReference type="SUPFAM" id="SSF51294">
    <property type="entry name" value="Hedgehog/intein (Hint) domain"/>
    <property type="match status" value="1"/>
</dbReference>
<gene>
    <name evidence="9" type="ORF">AKJ41_04435</name>
</gene>
<dbReference type="EMBL" id="LHXV01000059">
    <property type="protein sequence ID" value="KXB00052.1"/>
    <property type="molecule type" value="Genomic_DNA"/>
</dbReference>